<feature type="domain" description="Glucose-methanol-choline oxidoreductase N-terminal" evidence="7">
    <location>
        <begin position="237"/>
        <end position="251"/>
    </location>
</feature>
<evidence type="ECO:0000256" key="1">
    <source>
        <dbReference type="ARBA" id="ARBA00001974"/>
    </source>
</evidence>
<evidence type="ECO:0000256" key="3">
    <source>
        <dbReference type="ARBA" id="ARBA00022630"/>
    </source>
</evidence>
<dbReference type="Gene3D" id="3.30.410.40">
    <property type="match status" value="1"/>
</dbReference>
<evidence type="ECO:0000256" key="5">
    <source>
        <dbReference type="RuleBase" id="RU003968"/>
    </source>
</evidence>
<dbReference type="EMBL" id="JAGXOE010000012">
    <property type="protein sequence ID" value="MBS4101108.1"/>
    <property type="molecule type" value="Genomic_DNA"/>
</dbReference>
<dbReference type="Gene3D" id="3.50.50.60">
    <property type="entry name" value="FAD/NAD(P)-binding domain"/>
    <property type="match status" value="1"/>
</dbReference>
<comment type="caution">
    <text evidence="8">The sequence shown here is derived from an EMBL/GenBank/DDBJ whole genome shotgun (WGS) entry which is preliminary data.</text>
</comment>
<gene>
    <name evidence="8" type="ORF">KFZ73_07635</name>
</gene>
<sequence>MSTAADVVVIGAGSAGATVAAALAVGSDRRVLLLERGRTDRRAPRRADRMPVGPTSEWALRYPVVGGDPLVRGCGVGGSGAVNGGYFVRARPADLDAFADPRWSFDRVLPWFRAIEHDVDFAGPAHGRAGPIPVRRVRVDDLAEPAAALLGGAPALGLAAVPDLNNAAGDGAGRVPLNVIDGSRIDPGVVLDHGAAPNLRIRGCVRVRRLMVRRGAVTGVDIGSEVLPAEAVVLCAGAVESPAILLRSGIGDPGEVRALGIRPIVSLSGVGRGTVDHPEVRLHYRPDRSPRPGPVLQAVAHADGLEVRPYSTAVSGMVDGAPPSDPYVGVAIMAPAGRGRVTLDGAHSARVEAPRPAYAELARARALGSELLATPDWRAAGLGPATTVAVGTSQHLTGSCALGDVVDTYGRLHGVAGVWVADASVIPVPLSRGPHATVIAVATRIAHESVMA</sequence>
<evidence type="ECO:0000256" key="4">
    <source>
        <dbReference type="ARBA" id="ARBA00022827"/>
    </source>
</evidence>
<dbReference type="InterPro" id="IPR007867">
    <property type="entry name" value="GMC_OxRtase_C"/>
</dbReference>
<comment type="similarity">
    <text evidence="2 5">Belongs to the GMC oxidoreductase family.</text>
</comment>
<dbReference type="PIRSF" id="PIRSF000137">
    <property type="entry name" value="Alcohol_oxidase"/>
    <property type="match status" value="1"/>
</dbReference>
<evidence type="ECO:0000259" key="6">
    <source>
        <dbReference type="PROSITE" id="PS00623"/>
    </source>
</evidence>
<keyword evidence="4 5" id="KW-0274">FAD</keyword>
<dbReference type="Pfam" id="PF05199">
    <property type="entry name" value="GMC_oxred_C"/>
    <property type="match status" value="1"/>
</dbReference>
<dbReference type="PROSITE" id="PS00624">
    <property type="entry name" value="GMC_OXRED_2"/>
    <property type="match status" value="1"/>
</dbReference>
<protein>
    <submittedName>
        <fullName evidence="8">GMC family oxidoreductase N-terminal domain-containing protein</fullName>
    </submittedName>
</protein>
<dbReference type="InterPro" id="IPR036188">
    <property type="entry name" value="FAD/NAD-bd_sf"/>
</dbReference>
<keyword evidence="3 5" id="KW-0285">Flavoprotein</keyword>
<dbReference type="PROSITE" id="PS00623">
    <property type="entry name" value="GMC_OXRED_1"/>
    <property type="match status" value="1"/>
</dbReference>
<evidence type="ECO:0000259" key="7">
    <source>
        <dbReference type="PROSITE" id="PS00624"/>
    </source>
</evidence>
<name>A0ABS5NCC9_TSUPA</name>
<dbReference type="SUPFAM" id="SSF51905">
    <property type="entry name" value="FAD/NAD(P)-binding domain"/>
    <property type="match status" value="1"/>
</dbReference>
<dbReference type="InterPro" id="IPR000172">
    <property type="entry name" value="GMC_OxRdtase_N"/>
</dbReference>
<dbReference type="InterPro" id="IPR012132">
    <property type="entry name" value="GMC_OxRdtase"/>
</dbReference>
<evidence type="ECO:0000313" key="8">
    <source>
        <dbReference type="EMBL" id="MBS4101108.1"/>
    </source>
</evidence>
<evidence type="ECO:0000256" key="2">
    <source>
        <dbReference type="ARBA" id="ARBA00010790"/>
    </source>
</evidence>
<dbReference type="Pfam" id="PF00732">
    <property type="entry name" value="GMC_oxred_N"/>
    <property type="match status" value="1"/>
</dbReference>
<reference evidence="8 9" key="1">
    <citation type="submission" date="2021-04" db="EMBL/GenBank/DDBJ databases">
        <title>Whole genome sequence analysis of a thiophenic sulfur metabolizing bacteria.</title>
        <authorList>
            <person name="Akhtar N."/>
            <person name="Akram J."/>
            <person name="Aslam A."/>
        </authorList>
    </citation>
    <scope>NUCLEOTIDE SEQUENCE [LARGE SCALE GENOMIC DNA]</scope>
    <source>
        <strain evidence="8 9">3OW</strain>
    </source>
</reference>
<evidence type="ECO:0000313" key="9">
    <source>
        <dbReference type="Proteomes" id="UP000676853"/>
    </source>
</evidence>
<keyword evidence="9" id="KW-1185">Reference proteome</keyword>
<dbReference type="Proteomes" id="UP000676853">
    <property type="component" value="Unassembled WGS sequence"/>
</dbReference>
<feature type="domain" description="Glucose-methanol-choline oxidoreductase N-terminal" evidence="6">
    <location>
        <begin position="73"/>
        <end position="96"/>
    </location>
</feature>
<comment type="cofactor">
    <cofactor evidence="1">
        <name>FAD</name>
        <dbReference type="ChEBI" id="CHEBI:57692"/>
    </cofactor>
</comment>
<dbReference type="PANTHER" id="PTHR11552">
    <property type="entry name" value="GLUCOSE-METHANOL-CHOLINE GMC OXIDOREDUCTASE"/>
    <property type="match status" value="1"/>
</dbReference>
<proteinExistence type="inferred from homology"/>
<accession>A0ABS5NCC9</accession>
<organism evidence="8 9">
    <name type="scientific">Tsukamurella paurometabola</name>
    <name type="common">Corynebacterium paurometabolum</name>
    <dbReference type="NCBI Taxonomy" id="2061"/>
    <lineage>
        <taxon>Bacteria</taxon>
        <taxon>Bacillati</taxon>
        <taxon>Actinomycetota</taxon>
        <taxon>Actinomycetes</taxon>
        <taxon>Mycobacteriales</taxon>
        <taxon>Tsukamurellaceae</taxon>
        <taxon>Tsukamurella</taxon>
    </lineage>
</organism>
<dbReference type="PANTHER" id="PTHR11552:SF147">
    <property type="entry name" value="CHOLINE DEHYDROGENASE, MITOCHONDRIAL"/>
    <property type="match status" value="1"/>
</dbReference>
<dbReference type="RefSeq" id="WP_212553388.1">
    <property type="nucleotide sequence ID" value="NZ_JAGXOE010000012.1"/>
</dbReference>